<feature type="transmembrane region" description="Helical" evidence="1">
    <location>
        <begin position="38"/>
        <end position="58"/>
    </location>
</feature>
<dbReference type="RefSeq" id="WP_220564116.1">
    <property type="nucleotide sequence ID" value="NZ_CP074133.1"/>
</dbReference>
<feature type="transmembrane region" description="Helical" evidence="1">
    <location>
        <begin position="182"/>
        <end position="205"/>
    </location>
</feature>
<evidence type="ECO:0000313" key="3">
    <source>
        <dbReference type="Proteomes" id="UP000676079"/>
    </source>
</evidence>
<feature type="transmembrane region" description="Helical" evidence="1">
    <location>
        <begin position="147"/>
        <end position="170"/>
    </location>
</feature>
<accession>A0ABX8BQ91</accession>
<feature type="transmembrane region" description="Helical" evidence="1">
    <location>
        <begin position="79"/>
        <end position="105"/>
    </location>
</feature>
<name>A0ABX8BQ91_9ACTN</name>
<feature type="transmembrane region" description="Helical" evidence="1">
    <location>
        <begin position="243"/>
        <end position="260"/>
    </location>
</feature>
<gene>
    <name evidence="2" type="ORF">KGD84_00320</name>
</gene>
<dbReference type="EMBL" id="CP074133">
    <property type="protein sequence ID" value="QUX22903.1"/>
    <property type="molecule type" value="Genomic_DNA"/>
</dbReference>
<keyword evidence="1" id="KW-0812">Transmembrane</keyword>
<dbReference type="Pfam" id="PF16481">
    <property type="entry name" value="DUF5058"/>
    <property type="match status" value="1"/>
</dbReference>
<organism evidence="2 3">
    <name type="scientific">Nocardiopsis changdeensis</name>
    <dbReference type="NCBI Taxonomy" id="2831969"/>
    <lineage>
        <taxon>Bacteria</taxon>
        <taxon>Bacillati</taxon>
        <taxon>Actinomycetota</taxon>
        <taxon>Actinomycetes</taxon>
        <taxon>Streptosporangiales</taxon>
        <taxon>Nocardiopsidaceae</taxon>
        <taxon>Nocardiopsis</taxon>
    </lineage>
</organism>
<evidence type="ECO:0000313" key="2">
    <source>
        <dbReference type="EMBL" id="QUX22903.1"/>
    </source>
</evidence>
<evidence type="ECO:0000256" key="1">
    <source>
        <dbReference type="SAM" id="Phobius"/>
    </source>
</evidence>
<sequence>MAPPVPTVAATALTSAAETVPAPAAAAADGIAAVSGTPVLWLCALGVFAVIFVQTFIYMRAARVAGPDVGMSRDELRNAYRAGAVASIGPSLAVVLVAVALLALFGAPAVLVRIGLIGSASTEVASAGVAAGTVGATLGGDGYTPSVFALAFVAMSLSGGMWMLATLVLTPLLKRGGKKLDAVNPAVMAVVPAAALLGAFAMLTVTELPKSGIHAATALTSAAVMAGCLVLARALKAAWLKEWALGFAVITALAVAYLAHTA</sequence>
<keyword evidence="1" id="KW-1133">Transmembrane helix</keyword>
<proteinExistence type="predicted"/>
<dbReference type="InterPro" id="IPR032479">
    <property type="entry name" value="DUF5058"/>
</dbReference>
<feature type="transmembrane region" description="Helical" evidence="1">
    <location>
        <begin position="211"/>
        <end position="231"/>
    </location>
</feature>
<protein>
    <submittedName>
        <fullName evidence="2">DUF5058 family protein</fullName>
    </submittedName>
</protein>
<dbReference type="Proteomes" id="UP000676079">
    <property type="component" value="Chromosome"/>
</dbReference>
<reference evidence="2 3" key="1">
    <citation type="submission" date="2021-05" db="EMBL/GenBank/DDBJ databases">
        <title>Direct Submission.</title>
        <authorList>
            <person name="Li K."/>
            <person name="Gao J."/>
        </authorList>
    </citation>
    <scope>NUCLEOTIDE SEQUENCE [LARGE SCALE GENOMIC DNA]</scope>
    <source>
        <strain evidence="2 3">Mg02</strain>
    </source>
</reference>
<keyword evidence="1" id="KW-0472">Membrane</keyword>
<keyword evidence="3" id="KW-1185">Reference proteome</keyword>